<evidence type="ECO:0000313" key="7">
    <source>
        <dbReference type="Proteomes" id="UP000595942"/>
    </source>
</evidence>
<comment type="cofactor">
    <cofactor evidence="1">
        <name>FAD</name>
        <dbReference type="ChEBI" id="CHEBI:57692"/>
    </cofactor>
</comment>
<proteinExistence type="predicted"/>
<gene>
    <name evidence="5" type="ORF">EIG99_00025</name>
    <name evidence="4" type="ORF">I6J05_07865</name>
</gene>
<accession>A0A143PCR9</accession>
<dbReference type="OrthoDB" id="178899at2"/>
<dbReference type="Proteomes" id="UP000595942">
    <property type="component" value="Chromosome"/>
</dbReference>
<dbReference type="AlphaFoldDB" id="A0A143PCR9"/>
<protein>
    <submittedName>
        <fullName evidence="4">NAD(P)-binding domain-containing protein</fullName>
    </submittedName>
    <submittedName>
        <fullName evidence="5">Pyridine nucleotide-disulfide oxidoreductase</fullName>
    </submittedName>
</protein>
<dbReference type="SUPFAM" id="SSF51905">
    <property type="entry name" value="FAD/NAD(P)-binding domain"/>
    <property type="match status" value="1"/>
</dbReference>
<dbReference type="InterPro" id="IPR036188">
    <property type="entry name" value="FAD/NAD-bd_sf"/>
</dbReference>
<dbReference type="Pfam" id="PF13738">
    <property type="entry name" value="Pyr_redox_3"/>
    <property type="match status" value="1"/>
</dbReference>
<dbReference type="EMBL" id="RQTE01000001">
    <property type="protein sequence ID" value="RZI05007.1"/>
    <property type="molecule type" value="Genomic_DNA"/>
</dbReference>
<dbReference type="GeneID" id="93725805"/>
<evidence type="ECO:0000313" key="6">
    <source>
        <dbReference type="Proteomes" id="UP000293854"/>
    </source>
</evidence>
<dbReference type="PRINTS" id="PR00411">
    <property type="entry name" value="PNDRDTASEI"/>
</dbReference>
<keyword evidence="3" id="KW-0560">Oxidoreductase</keyword>
<dbReference type="GO" id="GO:0016491">
    <property type="term" value="F:oxidoreductase activity"/>
    <property type="evidence" value="ECO:0007669"/>
    <property type="project" value="UniProtKB-KW"/>
</dbReference>
<name>A0A143PCR9_9STAP</name>
<organism evidence="5 6">
    <name type="scientific">Staphylococcus condimenti</name>
    <dbReference type="NCBI Taxonomy" id="70255"/>
    <lineage>
        <taxon>Bacteria</taxon>
        <taxon>Bacillati</taxon>
        <taxon>Bacillota</taxon>
        <taxon>Bacilli</taxon>
        <taxon>Bacillales</taxon>
        <taxon>Staphylococcaceae</taxon>
        <taxon>Staphylococcus</taxon>
    </lineage>
</organism>
<sequence length="372" mass="41526">MQHYRIAIIGAGAAGVGMSIALQQLGLDNEDMVVLDKGKIGQSFLNWPKSTRTITPSFTTNGFGMPDINAVSTETSPAFTFNEEHISGETYADYLKTVAEYYELPIQENTPVKNIEFVDGHYEIQTEQGLITSEYIFVATGDFSFARKPFKYGQHYSEVEDFTKMPGEEYVIIGGNESAFDAAICMAEQGKQVSIYTHTTGLEQDNADPSIRLSPYTQQRLQQVVKNGAAIELNVGYTASTIDFSDMDRKYVVKFNNGKQAATRNEPILATGFDATTNPIVRQLFSTADGEIELTELDESTRYPNVFLIGPTVRHADAILCYIYKFRSRFAVLAEQVMEREALEVDQTALETYKANNMYLDDYSCCEVDCSC</sequence>
<evidence type="ECO:0000256" key="1">
    <source>
        <dbReference type="ARBA" id="ARBA00001974"/>
    </source>
</evidence>
<dbReference type="PRINTS" id="PR00368">
    <property type="entry name" value="FADPNR"/>
</dbReference>
<evidence type="ECO:0000313" key="5">
    <source>
        <dbReference type="EMBL" id="RZI05007.1"/>
    </source>
</evidence>
<dbReference type="EMBL" id="CP068073">
    <property type="protein sequence ID" value="QQS81842.1"/>
    <property type="molecule type" value="Genomic_DNA"/>
</dbReference>
<dbReference type="InterPro" id="IPR050097">
    <property type="entry name" value="Ferredoxin-NADP_redctase_2"/>
</dbReference>
<evidence type="ECO:0000313" key="4">
    <source>
        <dbReference type="EMBL" id="QQS81842.1"/>
    </source>
</evidence>
<reference evidence="5 6" key="1">
    <citation type="submission" date="2018-11" db="EMBL/GenBank/DDBJ databases">
        <title>Genomic profiling of Staphylococcus species from a Poultry farm system in KwaZulu-Natal, South Africa.</title>
        <authorList>
            <person name="Amoako D.G."/>
            <person name="Somboro A.M."/>
            <person name="Abia A.L.K."/>
            <person name="Bester L.A."/>
            <person name="Essack S.Y."/>
        </authorList>
    </citation>
    <scope>NUCLEOTIDE SEQUENCE [LARGE SCALE GENOMIC DNA]</scope>
    <source>
        <strain evidence="5 6">SA11</strain>
    </source>
</reference>
<keyword evidence="2" id="KW-0285">Flavoprotein</keyword>
<evidence type="ECO:0000256" key="2">
    <source>
        <dbReference type="ARBA" id="ARBA00022630"/>
    </source>
</evidence>
<evidence type="ECO:0000256" key="3">
    <source>
        <dbReference type="ARBA" id="ARBA00023002"/>
    </source>
</evidence>
<dbReference type="KEGG" id="scv:A4G25_10610"/>
<dbReference type="PANTHER" id="PTHR48105">
    <property type="entry name" value="THIOREDOXIN REDUCTASE 1-RELATED-RELATED"/>
    <property type="match status" value="1"/>
</dbReference>
<dbReference type="Proteomes" id="UP000293854">
    <property type="component" value="Unassembled WGS sequence"/>
</dbReference>
<dbReference type="Gene3D" id="3.50.50.60">
    <property type="entry name" value="FAD/NAD(P)-binding domain"/>
    <property type="match status" value="2"/>
</dbReference>
<reference evidence="4 7" key="2">
    <citation type="submission" date="2021-01" db="EMBL/GenBank/DDBJ databases">
        <title>FDA dAtabase for Regulatory Grade micrObial Sequences (FDA-ARGOS): Supporting development and validation of Infectious Disease Dx tests.</title>
        <authorList>
            <person name="Sproer C."/>
            <person name="Gronow S."/>
            <person name="Severitt S."/>
            <person name="Schroder I."/>
            <person name="Tallon L."/>
            <person name="Sadzewicz L."/>
            <person name="Zhao X."/>
            <person name="Boylan J."/>
            <person name="Ott S."/>
            <person name="Bowen H."/>
            <person name="Vavikolanu K."/>
            <person name="Mehta A."/>
            <person name="Aluvathingal J."/>
            <person name="Nadendla S."/>
            <person name="Lowell S."/>
            <person name="Myers T."/>
            <person name="Yan Y."/>
            <person name="Sichtig H."/>
        </authorList>
    </citation>
    <scope>NUCLEOTIDE SEQUENCE [LARGE SCALE GENOMIC DNA]</scope>
    <source>
        <strain evidence="4 7">FDAARGOS_1148</strain>
    </source>
</reference>
<keyword evidence="7" id="KW-1185">Reference proteome</keyword>
<dbReference type="RefSeq" id="WP_047131545.1">
    <property type="nucleotide sequence ID" value="NZ_CP015114.1"/>
</dbReference>